<feature type="compositionally biased region" description="Polar residues" evidence="2">
    <location>
        <begin position="141"/>
        <end position="151"/>
    </location>
</feature>
<name>A0AAX6DW19_IRIPA</name>
<dbReference type="InterPro" id="IPR039605">
    <property type="entry name" value="AHL"/>
</dbReference>
<reference evidence="3" key="1">
    <citation type="journal article" date="2023" name="GigaByte">
        <title>Genome assembly of the bearded iris, Iris pallida Lam.</title>
        <authorList>
            <person name="Bruccoleri R.E."/>
            <person name="Oakeley E.J."/>
            <person name="Faust A.M.E."/>
            <person name="Altorfer M."/>
            <person name="Dessus-Babus S."/>
            <person name="Burckhardt D."/>
            <person name="Oertli M."/>
            <person name="Naumann U."/>
            <person name="Petersen F."/>
            <person name="Wong J."/>
        </authorList>
    </citation>
    <scope>NUCLEOTIDE SEQUENCE</scope>
    <source>
        <strain evidence="3">GSM-AAB239-AS_SAM_17_03QT</strain>
    </source>
</reference>
<dbReference type="PANTHER" id="PTHR31500:SF57">
    <property type="entry name" value="AT-HOOK MOTIF NUCLEAR-LOCALIZED PROTEIN 10"/>
    <property type="match status" value="1"/>
</dbReference>
<comment type="domain">
    <text evidence="1">The PPC domain mediates interactions between AHL proteins.</text>
</comment>
<feature type="compositionally biased region" description="Polar residues" evidence="2">
    <location>
        <begin position="18"/>
        <end position="35"/>
    </location>
</feature>
<evidence type="ECO:0000313" key="4">
    <source>
        <dbReference type="Proteomes" id="UP001140949"/>
    </source>
</evidence>
<proteinExistence type="predicted"/>
<gene>
    <name evidence="3" type="ORF">M6B38_223795</name>
</gene>
<keyword evidence="1" id="KW-0805">Transcription regulation</keyword>
<keyword evidence="1" id="KW-0238">DNA-binding</keyword>
<feature type="region of interest" description="Disordered" evidence="2">
    <location>
        <begin position="1"/>
        <end position="54"/>
    </location>
</feature>
<keyword evidence="1" id="KW-0539">Nucleus</keyword>
<dbReference type="PANTHER" id="PTHR31500">
    <property type="entry name" value="AT-HOOK MOTIF NUCLEAR-LOCALIZED PROTEIN 9"/>
    <property type="match status" value="1"/>
</dbReference>
<comment type="subcellular location">
    <subcellularLocation>
        <location evidence="1">Nucleus</location>
    </subcellularLocation>
</comment>
<feature type="compositionally biased region" description="Low complexity" evidence="2">
    <location>
        <begin position="36"/>
        <end position="48"/>
    </location>
</feature>
<evidence type="ECO:0000313" key="3">
    <source>
        <dbReference type="EMBL" id="KAJ6795993.1"/>
    </source>
</evidence>
<comment type="caution">
    <text evidence="3">The sequence shown here is derived from an EMBL/GenBank/DDBJ whole genome shotgun (WGS) entry which is preliminary data.</text>
</comment>
<dbReference type="Proteomes" id="UP001140949">
    <property type="component" value="Unassembled WGS sequence"/>
</dbReference>
<dbReference type="EMBL" id="JANAVB010041512">
    <property type="protein sequence ID" value="KAJ6795993.1"/>
    <property type="molecule type" value="Genomic_DNA"/>
</dbReference>
<feature type="region of interest" description="Disordered" evidence="2">
    <location>
        <begin position="141"/>
        <end position="174"/>
    </location>
</feature>
<dbReference type="GO" id="GO:0005634">
    <property type="term" value="C:nucleus"/>
    <property type="evidence" value="ECO:0007669"/>
    <property type="project" value="UniProtKB-SubCell"/>
</dbReference>
<comment type="function">
    <text evidence="1">Transcription factor that specifically binds AT-rich DNA sequences related to the nuclear matrix attachment regions (MARs).</text>
</comment>
<dbReference type="AlphaFoldDB" id="A0AAX6DW19"/>
<protein>
    <recommendedName>
        <fullName evidence="1">AT-hook motif nuclear-localized protein</fullName>
    </recommendedName>
</protein>
<dbReference type="GO" id="GO:0003680">
    <property type="term" value="F:minor groove of adenine-thymine-rich DNA binding"/>
    <property type="evidence" value="ECO:0007669"/>
    <property type="project" value="UniProtKB-UniRule"/>
</dbReference>
<keyword evidence="1" id="KW-0804">Transcription</keyword>
<evidence type="ECO:0000256" key="2">
    <source>
        <dbReference type="SAM" id="MobiDB-lite"/>
    </source>
</evidence>
<reference evidence="3" key="2">
    <citation type="submission" date="2023-04" db="EMBL/GenBank/DDBJ databases">
        <authorList>
            <person name="Bruccoleri R.E."/>
            <person name="Oakeley E.J."/>
            <person name="Faust A.-M."/>
            <person name="Dessus-Babus S."/>
            <person name="Altorfer M."/>
            <person name="Burckhardt D."/>
            <person name="Oertli M."/>
            <person name="Naumann U."/>
            <person name="Petersen F."/>
            <person name="Wong J."/>
        </authorList>
    </citation>
    <scope>NUCLEOTIDE SEQUENCE</scope>
    <source>
        <strain evidence="3">GSM-AAB239-AS_SAM_17_03QT</strain>
        <tissue evidence="3">Leaf</tissue>
    </source>
</reference>
<sequence length="224" mass="23732">MEVRSEPSIMATREPFTIQKSPAVQPQPPSMQNMRLTFAPTAPPSTSQSPPPPRLRLPLFPTKERVAAAAEAMEVAAPGSGNGPSPMIPGPHGLNINMGVEPVKRKRGRPRKYGPDGTMALAITPVSPASVGPPSGGNITFSSPPTATGSTPGMAHHSADAMKKRGRPSGSSKKMQMAALGSAGTGFIPCYYCQGRRGRIIKDHVILSKWTSCSLHSFCKWCHI</sequence>
<keyword evidence="4" id="KW-1185">Reference proteome</keyword>
<organism evidence="3 4">
    <name type="scientific">Iris pallida</name>
    <name type="common">Sweet iris</name>
    <dbReference type="NCBI Taxonomy" id="29817"/>
    <lineage>
        <taxon>Eukaryota</taxon>
        <taxon>Viridiplantae</taxon>
        <taxon>Streptophyta</taxon>
        <taxon>Embryophyta</taxon>
        <taxon>Tracheophyta</taxon>
        <taxon>Spermatophyta</taxon>
        <taxon>Magnoliopsida</taxon>
        <taxon>Liliopsida</taxon>
        <taxon>Asparagales</taxon>
        <taxon>Iridaceae</taxon>
        <taxon>Iridoideae</taxon>
        <taxon>Irideae</taxon>
        <taxon>Iris</taxon>
    </lineage>
</organism>
<accession>A0AAX6DW19</accession>
<evidence type="ECO:0000256" key="1">
    <source>
        <dbReference type="RuleBase" id="RU367031"/>
    </source>
</evidence>